<dbReference type="Proteomes" id="UP001320766">
    <property type="component" value="Unassembled WGS sequence"/>
</dbReference>
<dbReference type="PANTHER" id="PTHR43649:SF33">
    <property type="entry name" value="POLYGALACTURONAN_RHAMNOGALACTURONAN-BINDING PROTEIN YTCQ"/>
    <property type="match status" value="1"/>
</dbReference>
<keyword evidence="4" id="KW-0564">Palmitate</keyword>
<dbReference type="SUPFAM" id="SSF53850">
    <property type="entry name" value="Periplasmic binding protein-like II"/>
    <property type="match status" value="1"/>
</dbReference>
<keyword evidence="5" id="KW-0449">Lipoprotein</keyword>
<evidence type="ECO:0000256" key="4">
    <source>
        <dbReference type="ARBA" id="ARBA00023139"/>
    </source>
</evidence>
<protein>
    <submittedName>
        <fullName evidence="7">Multiple sugar transport system substrate-binding protein</fullName>
    </submittedName>
</protein>
<keyword evidence="1" id="KW-1003">Cell membrane</keyword>
<sequence>MRRYWTGLAVAAAMVVSGCGLGGADPEAAPAPSGAATGEVKGNVSLQTWALKPKFTAYMEGVITAFEKKYPGTKVEWLDQPPDAYSEKVLNQASSGTLPDVVNLPPDFARPLALQDMLLDVAAADPKLAEEYVAGGLDAYKFRGHTGTYGYPWYLNTDVNYWNSELMKKNGLDPAKPPTTFDELVAQARIFKEKSGGKVYLMSRRPELGDLAQAGVKILSDDGKSFVFNTPEAAAVIDKYRAAFKEGLLPRDVLTDTYAGNTKLFNEGTVAWTTAGANHIIAVKTDNPSLAPKVVPSPAMGTPPLYVQGLSVSKKSKNPAAAIALARWVTSPENQAAFAHEVSVFPSTKASAGDPFFTQSDGTNGGDAKVIAFKSLATAKMLQPVEVTDAMSKFIRQQIALALNGDVSAKEALDAAAAKCNELLNQ</sequence>
<keyword evidence="3" id="KW-0472">Membrane</keyword>
<evidence type="ECO:0000313" key="7">
    <source>
        <dbReference type="EMBL" id="MCP2351611.1"/>
    </source>
</evidence>
<accession>A0ABT1KCB9</accession>
<dbReference type="Pfam" id="PF01547">
    <property type="entry name" value="SBP_bac_1"/>
    <property type="match status" value="1"/>
</dbReference>
<feature type="signal peptide" evidence="6">
    <location>
        <begin position="1"/>
        <end position="24"/>
    </location>
</feature>
<dbReference type="PROSITE" id="PS51257">
    <property type="entry name" value="PROKAR_LIPOPROTEIN"/>
    <property type="match status" value="1"/>
</dbReference>
<evidence type="ECO:0000256" key="5">
    <source>
        <dbReference type="ARBA" id="ARBA00023288"/>
    </source>
</evidence>
<keyword evidence="7" id="KW-0762">Sugar transport</keyword>
<dbReference type="InterPro" id="IPR050490">
    <property type="entry name" value="Bact_solute-bd_prot1"/>
</dbReference>
<dbReference type="CDD" id="cd13585">
    <property type="entry name" value="PBP2_TMBP_like"/>
    <property type="match status" value="1"/>
</dbReference>
<proteinExistence type="predicted"/>
<dbReference type="PANTHER" id="PTHR43649">
    <property type="entry name" value="ARABINOSE-BINDING PROTEIN-RELATED"/>
    <property type="match status" value="1"/>
</dbReference>
<gene>
    <name evidence="7" type="ORF">HD595_007733</name>
</gene>
<evidence type="ECO:0000256" key="1">
    <source>
        <dbReference type="ARBA" id="ARBA00022475"/>
    </source>
</evidence>
<dbReference type="Gene3D" id="3.40.190.10">
    <property type="entry name" value="Periplasmic binding protein-like II"/>
    <property type="match status" value="1"/>
</dbReference>
<name>A0ABT1KCB9_9ACTN</name>
<dbReference type="EMBL" id="JAMZEC010000001">
    <property type="protein sequence ID" value="MCP2351611.1"/>
    <property type="molecule type" value="Genomic_DNA"/>
</dbReference>
<evidence type="ECO:0000256" key="2">
    <source>
        <dbReference type="ARBA" id="ARBA00022729"/>
    </source>
</evidence>
<keyword evidence="2 6" id="KW-0732">Signal</keyword>
<evidence type="ECO:0000256" key="6">
    <source>
        <dbReference type="SAM" id="SignalP"/>
    </source>
</evidence>
<keyword evidence="7" id="KW-0813">Transport</keyword>
<dbReference type="InterPro" id="IPR006059">
    <property type="entry name" value="SBP"/>
</dbReference>
<organism evidence="7 8">
    <name type="scientific">Nonomuraea roseoviolacea subsp. carminata</name>
    <dbReference type="NCBI Taxonomy" id="160689"/>
    <lineage>
        <taxon>Bacteria</taxon>
        <taxon>Bacillati</taxon>
        <taxon>Actinomycetota</taxon>
        <taxon>Actinomycetes</taxon>
        <taxon>Streptosporangiales</taxon>
        <taxon>Streptosporangiaceae</taxon>
        <taxon>Nonomuraea</taxon>
    </lineage>
</organism>
<feature type="chain" id="PRO_5046978995" evidence="6">
    <location>
        <begin position="25"/>
        <end position="426"/>
    </location>
</feature>
<reference evidence="7 8" key="1">
    <citation type="submission" date="2022-06" db="EMBL/GenBank/DDBJ databases">
        <title>Sequencing the genomes of 1000 actinobacteria strains.</title>
        <authorList>
            <person name="Klenk H.-P."/>
        </authorList>
    </citation>
    <scope>NUCLEOTIDE SEQUENCE [LARGE SCALE GENOMIC DNA]</scope>
    <source>
        <strain evidence="7 8">DSM 44170</strain>
    </source>
</reference>
<dbReference type="RefSeq" id="WP_253778065.1">
    <property type="nucleotide sequence ID" value="NZ_BAAAVE010000047.1"/>
</dbReference>
<keyword evidence="8" id="KW-1185">Reference proteome</keyword>
<evidence type="ECO:0000313" key="8">
    <source>
        <dbReference type="Proteomes" id="UP001320766"/>
    </source>
</evidence>
<comment type="caution">
    <text evidence="7">The sequence shown here is derived from an EMBL/GenBank/DDBJ whole genome shotgun (WGS) entry which is preliminary data.</text>
</comment>
<evidence type="ECO:0000256" key="3">
    <source>
        <dbReference type="ARBA" id="ARBA00023136"/>
    </source>
</evidence>